<accession>A0A5K1IR32</accession>
<protein>
    <submittedName>
        <fullName evidence="1">Uncharacterized protein</fullName>
    </submittedName>
</protein>
<name>A0A5K1IR32_9ACTN</name>
<dbReference type="AlphaFoldDB" id="A0A5K1IR32"/>
<sequence length="44" mass="4637">MKIKGLIFFDIDGTLARGVISARYRACAAIASRSQAAQPATLPS</sequence>
<dbReference type="Proteomes" id="UP000405524">
    <property type="component" value="Unassembled WGS sequence"/>
</dbReference>
<reference evidence="1 2" key="1">
    <citation type="submission" date="2019-10" db="EMBL/GenBank/DDBJ databases">
        <authorList>
            <person name="Wolf R A."/>
        </authorList>
    </citation>
    <scope>NUCLEOTIDE SEQUENCE [LARGE SCALE GENOMIC DNA]</scope>
    <source>
        <strain evidence="1">Collinsella_intestinalis_DSM_13632</strain>
    </source>
</reference>
<proteinExistence type="predicted"/>
<evidence type="ECO:0000313" key="1">
    <source>
        <dbReference type="EMBL" id="VWL90703.1"/>
    </source>
</evidence>
<gene>
    <name evidence="1" type="ORF">JKKLCJKK_00110</name>
</gene>
<dbReference type="EMBL" id="CABWIC010000007">
    <property type="protein sequence ID" value="VWL90703.1"/>
    <property type="molecule type" value="Genomic_DNA"/>
</dbReference>
<evidence type="ECO:0000313" key="2">
    <source>
        <dbReference type="Proteomes" id="UP000405524"/>
    </source>
</evidence>
<organism evidence="1 2">
    <name type="scientific">Collinsella intestinalis</name>
    <dbReference type="NCBI Taxonomy" id="147207"/>
    <lineage>
        <taxon>Bacteria</taxon>
        <taxon>Bacillati</taxon>
        <taxon>Actinomycetota</taxon>
        <taxon>Coriobacteriia</taxon>
        <taxon>Coriobacteriales</taxon>
        <taxon>Coriobacteriaceae</taxon>
        <taxon>Collinsella</taxon>
    </lineage>
</organism>